<feature type="compositionally biased region" description="Acidic residues" evidence="1">
    <location>
        <begin position="364"/>
        <end position="374"/>
    </location>
</feature>
<evidence type="ECO:0000256" key="1">
    <source>
        <dbReference type="SAM" id="MobiDB-lite"/>
    </source>
</evidence>
<protein>
    <submittedName>
        <fullName evidence="2">Uncharacterized protein</fullName>
    </submittedName>
</protein>
<proteinExistence type="predicted"/>
<accession>A0A0F8Y5V4</accession>
<feature type="non-terminal residue" evidence="2">
    <location>
        <position position="395"/>
    </location>
</feature>
<evidence type="ECO:0000313" key="2">
    <source>
        <dbReference type="EMBL" id="KKK76822.1"/>
    </source>
</evidence>
<sequence length="395" mass="43087">PEIRASRKKARIDRQAREEIQENVRQKAGIERLRFLGKLAVEGFIKNGQPVPDIFAQIGKSIALSIGGDLGEEEGQTFLARISQPPPGQEPPGPESPIGKLQFDRAAAVEQFGEGSSEVQQIDAVIGQATTEPVQPLNLFFPDGRKEGFDKVTQKDEIIAAFEQGAVPVGLSVQATSPDQLVGGQATIRRLREQETSTRIVLGDINRMTQQLSEGKTFTSVVSGAVRGINSLVGTALQAASLLDFDDRPLLIAEYEFGVFQEEAEKSAAFRSNVIKLAYAVARANDPAARLTDRDVQNALKQIGTASGSKDTIIATLNEVAQGAVRAFRANFETMDRQTPGAFGSFPPDFSERLKSLPTKSAEETEEPSQEDLEFTAKQHDISVEEVKRRLREQK</sequence>
<dbReference type="EMBL" id="LAZR01055238">
    <property type="protein sequence ID" value="KKK76822.1"/>
    <property type="molecule type" value="Genomic_DNA"/>
</dbReference>
<comment type="caution">
    <text evidence="2">The sequence shown here is derived from an EMBL/GenBank/DDBJ whole genome shotgun (WGS) entry which is preliminary data.</text>
</comment>
<feature type="region of interest" description="Disordered" evidence="1">
    <location>
        <begin position="338"/>
        <end position="380"/>
    </location>
</feature>
<feature type="non-terminal residue" evidence="2">
    <location>
        <position position="1"/>
    </location>
</feature>
<name>A0A0F8Y5V4_9ZZZZ</name>
<gene>
    <name evidence="2" type="ORF">LCGC14_2859780</name>
</gene>
<reference evidence="2" key="1">
    <citation type="journal article" date="2015" name="Nature">
        <title>Complex archaea that bridge the gap between prokaryotes and eukaryotes.</title>
        <authorList>
            <person name="Spang A."/>
            <person name="Saw J.H."/>
            <person name="Jorgensen S.L."/>
            <person name="Zaremba-Niedzwiedzka K."/>
            <person name="Martijn J."/>
            <person name="Lind A.E."/>
            <person name="van Eijk R."/>
            <person name="Schleper C."/>
            <person name="Guy L."/>
            <person name="Ettema T.J."/>
        </authorList>
    </citation>
    <scope>NUCLEOTIDE SEQUENCE</scope>
</reference>
<dbReference type="AlphaFoldDB" id="A0A0F8Y5V4"/>
<organism evidence="2">
    <name type="scientific">marine sediment metagenome</name>
    <dbReference type="NCBI Taxonomy" id="412755"/>
    <lineage>
        <taxon>unclassified sequences</taxon>
        <taxon>metagenomes</taxon>
        <taxon>ecological metagenomes</taxon>
    </lineage>
</organism>